<evidence type="ECO:0000313" key="3">
    <source>
        <dbReference type="Proteomes" id="UP001058290"/>
    </source>
</evidence>
<proteinExistence type="predicted"/>
<name>A0ABY5ZZZ6_9BURK</name>
<sequence length="248" mass="26795">MQNTTWSGAALGALALALAAIAPTAQAQYGRDGEVTCESQDGRTRECRTPFRDPVVSETLSSASCVEGRSWGHRGGGVVWVTDGCRARFADSRGGGGGWGGGGGSNQLVRCESNDGRMRECAIPRGARVEVARQLSDARCDEGRSWGQRSDMVWVSRGCRADFAISSGYGGGYGGGRPNPGYGQGRELTCSSDDRRDNSCDWNARWGRPVLLEQLSSDSCREGYTWGYDDRARRIWVTRGCRGRFGSR</sequence>
<dbReference type="RefSeq" id="WP_182341159.1">
    <property type="nucleotide sequence ID" value="NZ_CP104377.1"/>
</dbReference>
<dbReference type="Pfam" id="PF11218">
    <property type="entry name" value="DUF3011"/>
    <property type="match status" value="1"/>
</dbReference>
<evidence type="ECO:0000256" key="1">
    <source>
        <dbReference type="SAM" id="SignalP"/>
    </source>
</evidence>
<dbReference type="Proteomes" id="UP001058290">
    <property type="component" value="Chromosome"/>
</dbReference>
<reference evidence="2" key="1">
    <citation type="submission" date="2022-09" db="EMBL/GenBank/DDBJ databases">
        <title>Bacterial diversity in gut of crayfish and pufferfish.</title>
        <authorList>
            <person name="Huang Y."/>
        </authorList>
    </citation>
    <scope>NUCLEOTIDE SEQUENCE</scope>
    <source>
        <strain evidence="2">PR12</strain>
    </source>
</reference>
<gene>
    <name evidence="2" type="ORF">N4T19_03900</name>
</gene>
<feature type="signal peptide" evidence="1">
    <location>
        <begin position="1"/>
        <end position="27"/>
    </location>
</feature>
<feature type="chain" id="PRO_5045543515" evidence="1">
    <location>
        <begin position="28"/>
        <end position="248"/>
    </location>
</feature>
<evidence type="ECO:0000313" key="2">
    <source>
        <dbReference type="EMBL" id="UXC19279.1"/>
    </source>
</evidence>
<keyword evidence="1" id="KW-0732">Signal</keyword>
<dbReference type="InterPro" id="IPR021381">
    <property type="entry name" value="DUF3011"/>
</dbReference>
<keyword evidence="3" id="KW-1185">Reference proteome</keyword>
<protein>
    <submittedName>
        <fullName evidence="2">DUF3011 domain-containing protein</fullName>
    </submittedName>
</protein>
<dbReference type="EMBL" id="CP104377">
    <property type="protein sequence ID" value="UXC19279.1"/>
    <property type="molecule type" value="Genomic_DNA"/>
</dbReference>
<accession>A0ABY5ZZZ6</accession>
<organism evidence="2 3">
    <name type="scientific">Comamonas squillarum</name>
    <dbReference type="NCBI Taxonomy" id="2977320"/>
    <lineage>
        <taxon>Bacteria</taxon>
        <taxon>Pseudomonadati</taxon>
        <taxon>Pseudomonadota</taxon>
        <taxon>Betaproteobacteria</taxon>
        <taxon>Burkholderiales</taxon>
        <taxon>Comamonadaceae</taxon>
        <taxon>Comamonas</taxon>
    </lineage>
</organism>